<protein>
    <recommendedName>
        <fullName evidence="4">Protein Syd</fullName>
    </recommendedName>
</protein>
<reference evidence="5 6" key="1">
    <citation type="submission" date="2018-09" db="EMBL/GenBank/DDBJ databases">
        <title>Phylogeny of the Shewanellaceae, and recommendation for two new genera, Pseudoshewanella and Parashewanella.</title>
        <authorList>
            <person name="Wang G."/>
        </authorList>
    </citation>
    <scope>NUCLEOTIDE SEQUENCE [LARGE SCALE GENOMIC DNA]</scope>
    <source>
        <strain evidence="5 6">KCTC 22492</strain>
    </source>
</reference>
<keyword evidence="1 4" id="KW-1003">Cell membrane</keyword>
<evidence type="ECO:0000256" key="2">
    <source>
        <dbReference type="ARBA" id="ARBA00022519"/>
    </source>
</evidence>
<dbReference type="Gene3D" id="3.40.1580.20">
    <property type="entry name" value="Syd protein"/>
    <property type="match status" value="1"/>
</dbReference>
<keyword evidence="6" id="KW-1185">Reference proteome</keyword>
<evidence type="ECO:0000313" key="6">
    <source>
        <dbReference type="Proteomes" id="UP000273022"/>
    </source>
</evidence>
<evidence type="ECO:0000256" key="4">
    <source>
        <dbReference type="HAMAP-Rule" id="MF_01104"/>
    </source>
</evidence>
<comment type="similarity">
    <text evidence="4">Belongs to the Syd family.</text>
</comment>
<dbReference type="InterPro" id="IPR038228">
    <property type="entry name" value="Syd_sf"/>
</dbReference>
<proteinExistence type="inferred from homology"/>
<accession>A0A3A6U5M7</accession>
<comment type="caution">
    <text evidence="5">The sequence shown here is derived from an EMBL/GenBank/DDBJ whole genome shotgun (WGS) entry which is preliminary data.</text>
</comment>
<evidence type="ECO:0000256" key="1">
    <source>
        <dbReference type="ARBA" id="ARBA00022475"/>
    </source>
</evidence>
<keyword evidence="2 4" id="KW-0997">Cell inner membrane</keyword>
<comment type="function">
    <text evidence="4">Interacts with the SecY protein in vivo. May bind preferentially to an uncomplexed state of SecY, thus functioning either as a chelating agent for excess SecY in the cell or as a regulatory factor that negatively controls the translocase function.</text>
</comment>
<dbReference type="NCBIfam" id="NF003439">
    <property type="entry name" value="PRK04968.1"/>
    <property type="match status" value="1"/>
</dbReference>
<evidence type="ECO:0000313" key="5">
    <source>
        <dbReference type="EMBL" id="RJY19498.1"/>
    </source>
</evidence>
<dbReference type="Proteomes" id="UP000273022">
    <property type="component" value="Unassembled WGS sequence"/>
</dbReference>
<keyword evidence="3 4" id="KW-0472">Membrane</keyword>
<dbReference type="CDD" id="cd16323">
    <property type="entry name" value="Syd"/>
    <property type="match status" value="1"/>
</dbReference>
<name>A0A3A6U5M7_9GAMM</name>
<dbReference type="RefSeq" id="WP_121851736.1">
    <property type="nucleotide sequence ID" value="NZ_CP037952.1"/>
</dbReference>
<dbReference type="InterPro" id="IPR009948">
    <property type="entry name" value="Syd"/>
</dbReference>
<dbReference type="Pfam" id="PF07348">
    <property type="entry name" value="Syd"/>
    <property type="match status" value="1"/>
</dbReference>
<dbReference type="HAMAP" id="MF_01104">
    <property type="entry name" value="Syd"/>
    <property type="match status" value="1"/>
</dbReference>
<organism evidence="5 6">
    <name type="scientific">Parashewanella spongiae</name>
    <dbReference type="NCBI Taxonomy" id="342950"/>
    <lineage>
        <taxon>Bacteria</taxon>
        <taxon>Pseudomonadati</taxon>
        <taxon>Pseudomonadota</taxon>
        <taxon>Gammaproteobacteria</taxon>
        <taxon>Alteromonadales</taxon>
        <taxon>Shewanellaceae</taxon>
        <taxon>Parashewanella</taxon>
    </lineage>
</organism>
<evidence type="ECO:0000256" key="3">
    <source>
        <dbReference type="ARBA" id="ARBA00023136"/>
    </source>
</evidence>
<dbReference type="AlphaFoldDB" id="A0A3A6U5M7"/>
<dbReference type="GO" id="GO:0009898">
    <property type="term" value="C:cytoplasmic side of plasma membrane"/>
    <property type="evidence" value="ECO:0007669"/>
    <property type="project" value="InterPro"/>
</dbReference>
<gene>
    <name evidence="4" type="primary">syd</name>
    <name evidence="5" type="ORF">D5R81_00705</name>
</gene>
<comment type="subcellular location">
    <subcellularLocation>
        <location evidence="4">Cell inner membrane</location>
        <topology evidence="4">Peripheral membrane protein</topology>
        <orientation evidence="4">Cytoplasmic side</orientation>
    </subcellularLocation>
    <text evidence="4">Loosely associated with the cytoplasmic side of the inner membrane, probably via SecY.</text>
</comment>
<dbReference type="EMBL" id="QYYH01000002">
    <property type="protein sequence ID" value="RJY19498.1"/>
    <property type="molecule type" value="Genomic_DNA"/>
</dbReference>
<dbReference type="OrthoDB" id="5599437at2"/>
<sequence length="216" mass="24682">MSCLSVLEDFINKYHLAYSDSTNNSPTFYPLGEVSDCIIDKYEGDVEAVVHWKPFKRKVYGTFENIETALEITLFPDVDPYFGHYFSGPMTFDSPWGAGELLQSWNQDDFERLQKNIVGHLMMKQKLKQPLTWFVGVMDEADKMITVNNENGSVWLEVAGETQSTQLAGSLSDFIKALKPKVLPATKPKFDDNVSIEHPGIISNLRRMWDNLFSRK</sequence>